<dbReference type="STRING" id="888741.HMPREF9098_1435"/>
<evidence type="ECO:0000313" key="2">
    <source>
        <dbReference type="Proteomes" id="UP000004088"/>
    </source>
</evidence>
<protein>
    <submittedName>
        <fullName evidence="1">Uncharacterized protein</fullName>
    </submittedName>
</protein>
<organism evidence="1 2">
    <name type="scientific">Kingella denitrificans ATCC 33394</name>
    <dbReference type="NCBI Taxonomy" id="888741"/>
    <lineage>
        <taxon>Bacteria</taxon>
        <taxon>Pseudomonadati</taxon>
        <taxon>Pseudomonadota</taxon>
        <taxon>Betaproteobacteria</taxon>
        <taxon>Neisseriales</taxon>
        <taxon>Neisseriaceae</taxon>
        <taxon>Kingella</taxon>
    </lineage>
</organism>
<keyword evidence="2" id="KW-1185">Reference proteome</keyword>
<comment type="caution">
    <text evidence="1">The sequence shown here is derived from an EMBL/GenBank/DDBJ whole genome shotgun (WGS) entry which is preliminary data.</text>
</comment>
<dbReference type="Proteomes" id="UP000004088">
    <property type="component" value="Unassembled WGS sequence"/>
</dbReference>
<gene>
    <name evidence="1" type="ORF">HMPREF9098_1435</name>
</gene>
<dbReference type="HOGENOM" id="CLU_1842448_0_0_4"/>
<dbReference type="AlphaFoldDB" id="F0F001"/>
<sequence>MSTHALNFKRLFLLSAAVLLLGGCATTVRIHDTVRWRGKDVSEFIVERAGRMPDIVRYNCVKNKEVRNLYAWRIALYDVRQAYVGQQGNVQYYQNYKYYTGEHTYRIVVTDTDGTIISVRDTAFGNADKEYGCEEYRQR</sequence>
<dbReference type="RefSeq" id="WP_003783067.1">
    <property type="nucleotide sequence ID" value="NZ_GL870929.1"/>
</dbReference>
<reference evidence="1 2" key="1">
    <citation type="submission" date="2011-01" db="EMBL/GenBank/DDBJ databases">
        <authorList>
            <person name="Muzny D."/>
            <person name="Qin X."/>
            <person name="Deng J."/>
            <person name="Jiang H."/>
            <person name="Liu Y."/>
            <person name="Qu J."/>
            <person name="Song X.-Z."/>
            <person name="Zhang L."/>
            <person name="Thornton R."/>
            <person name="Coyle M."/>
            <person name="Francisco L."/>
            <person name="Jackson L."/>
            <person name="Javaid M."/>
            <person name="Korchina V."/>
            <person name="Kovar C."/>
            <person name="Mata R."/>
            <person name="Mathew T."/>
            <person name="Ngo R."/>
            <person name="Nguyen L."/>
            <person name="Nguyen N."/>
            <person name="Okwuonu G."/>
            <person name="Ongeri F."/>
            <person name="Pham C."/>
            <person name="Simmons D."/>
            <person name="Wilczek-Boney K."/>
            <person name="Hale W."/>
            <person name="Jakkamsetti A."/>
            <person name="Pham P."/>
            <person name="Ruth R."/>
            <person name="San Lucas F."/>
            <person name="Warren J."/>
            <person name="Zhang J."/>
            <person name="Zhao Z."/>
            <person name="Zhou C."/>
            <person name="Zhu D."/>
            <person name="Lee S."/>
            <person name="Bess C."/>
            <person name="Blankenburg K."/>
            <person name="Forbes L."/>
            <person name="Fu Q."/>
            <person name="Gubbala S."/>
            <person name="Hirani K."/>
            <person name="Jayaseelan J.C."/>
            <person name="Lara F."/>
            <person name="Munidasa M."/>
            <person name="Palculict T."/>
            <person name="Patil S."/>
            <person name="Pu L.-L."/>
            <person name="Saada N."/>
            <person name="Tang L."/>
            <person name="Weissenberger G."/>
            <person name="Zhu Y."/>
            <person name="Hemphill L."/>
            <person name="Shang Y."/>
            <person name="Youmans B."/>
            <person name="Ayvaz T."/>
            <person name="Ross M."/>
            <person name="Santibanez J."/>
            <person name="Aqrawi P."/>
            <person name="Gross S."/>
            <person name="Joshi V."/>
            <person name="Fowler G."/>
            <person name="Nazareth L."/>
            <person name="Reid J."/>
            <person name="Worley K."/>
            <person name="Petrosino J."/>
            <person name="Highlander S."/>
            <person name="Gibbs R."/>
        </authorList>
    </citation>
    <scope>NUCLEOTIDE SEQUENCE [LARGE SCALE GENOMIC DNA]</scope>
    <source>
        <strain evidence="1 2">ATCC 33394</strain>
    </source>
</reference>
<dbReference type="EMBL" id="AEWV01000022">
    <property type="protein sequence ID" value="EGC17180.1"/>
    <property type="molecule type" value="Genomic_DNA"/>
</dbReference>
<proteinExistence type="predicted"/>
<accession>F0F001</accession>
<name>F0F001_9NEIS</name>
<evidence type="ECO:0000313" key="1">
    <source>
        <dbReference type="EMBL" id="EGC17180.1"/>
    </source>
</evidence>